<name>A0A2P1JMX3_9VIRU</name>
<accession>A0A2P1JMX3</accession>
<sequence length="176" mass="20296">MDHFCRSGNYYGHPGRFMDHVDGGKLCIVNCSGGFIHRALGFDFAFGSCYSIQVLPIPSRQQRSWVDNGFHHYVTVAKLDGGFTDLERDWKFIGRFALKHGKRFTDWAGVGQKNFLANERALLYLLCHKERLFTVYHPGTSYVLRDSVAINRGTILEDIEKDYFDRLATFWNLQTC</sequence>
<dbReference type="EMBL" id="MG686618">
    <property type="protein sequence ID" value="AVO00797.1"/>
    <property type="molecule type" value="Genomic_RNA"/>
</dbReference>
<evidence type="ECO:0000313" key="1">
    <source>
        <dbReference type="EMBL" id="AVO00797.1"/>
    </source>
</evidence>
<protein>
    <submittedName>
        <fullName evidence="1">P1</fullName>
    </submittedName>
</protein>
<proteinExistence type="predicted"/>
<reference evidence="1" key="1">
    <citation type="journal article" date="2018" name="Arch. Virol.">
        <title>A barnavirus sequence mined from a transcriptome of the Antarctic pearlwort Colobanthus quitensis.</title>
        <authorList>
            <person name="Nibert M.L."/>
            <person name="Manny A.R."/>
            <person name="Debat H.J."/>
            <person name="Firth A.E."/>
            <person name="Bertini L."/>
            <person name="Caruso C."/>
        </authorList>
    </citation>
    <scope>NUCLEOTIDE SEQUENCE</scope>
    <source>
        <strain evidence="1">CqABV-UTus453</strain>
    </source>
</reference>
<organism evidence="1">
    <name type="scientific">Colobanthus quitensis associated barnavirus 1</name>
    <dbReference type="NCBI Taxonomy" id="2116708"/>
    <lineage>
        <taxon>Viruses</taxon>
        <taxon>Riboviria</taxon>
        <taxon>Orthornavirae</taxon>
        <taxon>Pisuviricota</taxon>
        <taxon>Pisoniviricetes</taxon>
        <taxon>Sobelivirales</taxon>
        <taxon>Barnaviridae</taxon>
        <taxon>Barnavirus</taxon>
    </lineage>
</organism>